<name>A0ABV3QI66_9GAMM</name>
<feature type="domain" description="HTH luxR-type" evidence="5">
    <location>
        <begin position="151"/>
        <end position="216"/>
    </location>
</feature>
<reference evidence="7 8" key="1">
    <citation type="submission" date="2024-06" db="EMBL/GenBank/DDBJ databases">
        <authorList>
            <person name="Woo H."/>
        </authorList>
    </citation>
    <scope>NUCLEOTIDE SEQUENCE [LARGE SCALE GENOMIC DNA]</scope>
    <source>
        <strain evidence="7 8">Si-c</strain>
    </source>
</reference>
<dbReference type="SMART" id="SM00448">
    <property type="entry name" value="REC"/>
    <property type="match status" value="1"/>
</dbReference>
<dbReference type="Proteomes" id="UP001556220">
    <property type="component" value="Unassembled WGS sequence"/>
</dbReference>
<dbReference type="PROSITE" id="PS00622">
    <property type="entry name" value="HTH_LUXR_1"/>
    <property type="match status" value="1"/>
</dbReference>
<comment type="caution">
    <text evidence="7">The sequence shown here is derived from an EMBL/GenBank/DDBJ whole genome shotgun (WGS) entry which is preliminary data.</text>
</comment>
<dbReference type="CDD" id="cd06170">
    <property type="entry name" value="LuxR_C_like"/>
    <property type="match status" value="1"/>
</dbReference>
<dbReference type="SMART" id="SM00421">
    <property type="entry name" value="HTH_LUXR"/>
    <property type="match status" value="1"/>
</dbReference>
<evidence type="ECO:0000256" key="1">
    <source>
        <dbReference type="ARBA" id="ARBA00023015"/>
    </source>
</evidence>
<dbReference type="PANTHER" id="PTHR43214">
    <property type="entry name" value="TWO-COMPONENT RESPONSE REGULATOR"/>
    <property type="match status" value="1"/>
</dbReference>
<dbReference type="RefSeq" id="WP_367855531.1">
    <property type="nucleotide sequence ID" value="NZ_JBFOHK010000005.1"/>
</dbReference>
<dbReference type="InterPro" id="IPR011006">
    <property type="entry name" value="CheY-like_superfamily"/>
</dbReference>
<evidence type="ECO:0000256" key="2">
    <source>
        <dbReference type="ARBA" id="ARBA00023125"/>
    </source>
</evidence>
<evidence type="ECO:0000313" key="7">
    <source>
        <dbReference type="EMBL" id="MEW9573475.1"/>
    </source>
</evidence>
<gene>
    <name evidence="7" type="ORF">ABQJ54_17110</name>
</gene>
<evidence type="ECO:0000256" key="3">
    <source>
        <dbReference type="ARBA" id="ARBA00023163"/>
    </source>
</evidence>
<evidence type="ECO:0000313" key="8">
    <source>
        <dbReference type="Proteomes" id="UP001556220"/>
    </source>
</evidence>
<feature type="modified residue" description="4-aspartylphosphate" evidence="4">
    <location>
        <position position="59"/>
    </location>
</feature>
<evidence type="ECO:0000259" key="6">
    <source>
        <dbReference type="PROSITE" id="PS50110"/>
    </source>
</evidence>
<dbReference type="InterPro" id="IPR039420">
    <property type="entry name" value="WalR-like"/>
</dbReference>
<dbReference type="Pfam" id="PF00072">
    <property type="entry name" value="Response_reg"/>
    <property type="match status" value="1"/>
</dbReference>
<dbReference type="InterPro" id="IPR001789">
    <property type="entry name" value="Sig_transdc_resp-reg_receiver"/>
</dbReference>
<accession>A0ABV3QI66</accession>
<protein>
    <submittedName>
        <fullName evidence="7">Response regulator</fullName>
    </submittedName>
</protein>
<dbReference type="SUPFAM" id="SSF46894">
    <property type="entry name" value="C-terminal effector domain of the bipartite response regulators"/>
    <property type="match status" value="1"/>
</dbReference>
<keyword evidence="1" id="KW-0805">Transcription regulation</keyword>
<dbReference type="Pfam" id="PF00196">
    <property type="entry name" value="GerE"/>
    <property type="match status" value="1"/>
</dbReference>
<organism evidence="7 8">
    <name type="scientific">Rhodanobacter lycopersici</name>
    <dbReference type="NCBI Taxonomy" id="3162487"/>
    <lineage>
        <taxon>Bacteria</taxon>
        <taxon>Pseudomonadati</taxon>
        <taxon>Pseudomonadota</taxon>
        <taxon>Gammaproteobacteria</taxon>
        <taxon>Lysobacterales</taxon>
        <taxon>Rhodanobacteraceae</taxon>
        <taxon>Rhodanobacter</taxon>
    </lineage>
</organism>
<dbReference type="PROSITE" id="PS50110">
    <property type="entry name" value="RESPONSE_REGULATORY"/>
    <property type="match status" value="1"/>
</dbReference>
<dbReference type="PRINTS" id="PR00038">
    <property type="entry name" value="HTHLUXR"/>
</dbReference>
<proteinExistence type="predicted"/>
<keyword evidence="3" id="KW-0804">Transcription</keyword>
<feature type="domain" description="Response regulatory" evidence="6">
    <location>
        <begin position="7"/>
        <end position="124"/>
    </location>
</feature>
<dbReference type="InterPro" id="IPR016032">
    <property type="entry name" value="Sig_transdc_resp-reg_C-effctor"/>
</dbReference>
<dbReference type="InterPro" id="IPR000792">
    <property type="entry name" value="Tscrpt_reg_LuxR_C"/>
</dbReference>
<evidence type="ECO:0000259" key="5">
    <source>
        <dbReference type="PROSITE" id="PS50043"/>
    </source>
</evidence>
<dbReference type="PANTHER" id="PTHR43214:SF41">
    <property type="entry name" value="NITRATE_NITRITE RESPONSE REGULATOR PROTEIN NARP"/>
    <property type="match status" value="1"/>
</dbReference>
<dbReference type="CDD" id="cd00156">
    <property type="entry name" value="REC"/>
    <property type="match status" value="1"/>
</dbReference>
<sequence length="219" mass="23399">MTVALDPALIVEDDVATQQRLARLLATAADSDTRIAVASSVAEAKAHIAGRTPAIALIDIGLPDGSGIDLIHWLRHRHPEAATVVISAWGNEEIVLAALQAGATGYLLKERDDVELQLALQSIQRGGAPIDPFVARRILTLLPAAQPAAAASDEGHALSERETEILRLVARGYSNREIAELTALSRFTIEGYTKAIYRKLAVGSRTAAVFEAKSRGLLR</sequence>
<dbReference type="EMBL" id="JBFOHK010000005">
    <property type="protein sequence ID" value="MEW9573475.1"/>
    <property type="molecule type" value="Genomic_DNA"/>
</dbReference>
<keyword evidence="8" id="KW-1185">Reference proteome</keyword>
<keyword evidence="2" id="KW-0238">DNA-binding</keyword>
<dbReference type="PROSITE" id="PS50043">
    <property type="entry name" value="HTH_LUXR_2"/>
    <property type="match status" value="1"/>
</dbReference>
<dbReference type="Gene3D" id="3.40.50.2300">
    <property type="match status" value="1"/>
</dbReference>
<evidence type="ECO:0000256" key="4">
    <source>
        <dbReference type="PROSITE-ProRule" id="PRU00169"/>
    </source>
</evidence>
<keyword evidence="4" id="KW-0597">Phosphoprotein</keyword>
<dbReference type="SUPFAM" id="SSF52172">
    <property type="entry name" value="CheY-like"/>
    <property type="match status" value="1"/>
</dbReference>